<evidence type="ECO:0000313" key="2">
    <source>
        <dbReference type="EMBL" id="MDY5152899.1"/>
    </source>
</evidence>
<keyword evidence="1" id="KW-0472">Membrane</keyword>
<reference evidence="3" key="2">
    <citation type="submission" date="2016-10" db="EMBL/GenBank/DDBJ databases">
        <authorList>
            <person name="Varghese N."/>
            <person name="Submissions S."/>
        </authorList>
    </citation>
    <scope>NUCLEOTIDE SEQUENCE</scope>
    <source>
        <strain evidence="3">DSM 20639</strain>
    </source>
</reference>
<proteinExistence type="predicted"/>
<dbReference type="Proteomes" id="UP001273799">
    <property type="component" value="Unassembled WGS sequence"/>
</dbReference>
<evidence type="ECO:0000313" key="5">
    <source>
        <dbReference type="Proteomes" id="UP000182744"/>
    </source>
</evidence>
<evidence type="ECO:0000256" key="1">
    <source>
        <dbReference type="SAM" id="Phobius"/>
    </source>
</evidence>
<gene>
    <name evidence="4" type="ORF">NCTC10327_01784</name>
    <name evidence="2" type="ORF">R6G71_02380</name>
    <name evidence="3" type="ORF">SAMN05421878_11348</name>
</gene>
<reference evidence="2" key="4">
    <citation type="submission" date="2023-10" db="EMBL/GenBank/DDBJ databases">
        <title>Whole Genome based description of the genera Actinobaculum and Actinotignum reveals a complex phylogenetic relationship within the species included in the genus Actinotignum.</title>
        <authorList>
            <person name="Jensen C.S."/>
            <person name="Dargis R."/>
            <person name="Kemp M."/>
            <person name="Christensen J.J."/>
        </authorList>
    </citation>
    <scope>NUCLEOTIDE SEQUENCE</scope>
    <source>
        <strain evidence="2">Actinobaculum_suis_CCUG19206T</strain>
    </source>
</reference>
<keyword evidence="5" id="KW-1185">Reference proteome</keyword>
<evidence type="ECO:0000313" key="6">
    <source>
        <dbReference type="Proteomes" id="UP000269974"/>
    </source>
</evidence>
<dbReference type="RefSeq" id="WP_049620169.1">
    <property type="nucleotide sequence ID" value="NZ_FNAU01000013.1"/>
</dbReference>
<sequence length="110" mass="11624">MNKPSTYRSLAKALAVIAVVLFVLYIVIQMYQANWWIAIDRPGDPIGAWLLTALFFLVTGIASPTAAVLSGIGAFVFIRLAAAHEYAAVSKSVTKGSAVVNEPATNPSAS</sequence>
<dbReference type="EMBL" id="JAWNFU010000001">
    <property type="protein sequence ID" value="MDY5152899.1"/>
    <property type="molecule type" value="Genomic_DNA"/>
</dbReference>
<dbReference type="AlphaFoldDB" id="A0A0K9ERK8"/>
<protein>
    <submittedName>
        <fullName evidence="4">Uncharacterized protein</fullName>
    </submittedName>
</protein>
<dbReference type="Proteomes" id="UP000269974">
    <property type="component" value="Unassembled WGS sequence"/>
</dbReference>
<dbReference type="PATRIC" id="fig|1657.3.peg.1679"/>
<feature type="transmembrane region" description="Helical" evidence="1">
    <location>
        <begin position="48"/>
        <end position="78"/>
    </location>
</feature>
<evidence type="ECO:0000313" key="4">
    <source>
        <dbReference type="EMBL" id="VDG77166.1"/>
    </source>
</evidence>
<dbReference type="EMBL" id="FNAU01000013">
    <property type="protein sequence ID" value="SDE55849.1"/>
    <property type="molecule type" value="Genomic_DNA"/>
</dbReference>
<dbReference type="Proteomes" id="UP000182744">
    <property type="component" value="Unassembled WGS sequence"/>
</dbReference>
<feature type="transmembrane region" description="Helical" evidence="1">
    <location>
        <begin position="9"/>
        <end position="28"/>
    </location>
</feature>
<organism evidence="4 6">
    <name type="scientific">Actinobaculum suis</name>
    <dbReference type="NCBI Taxonomy" id="1657"/>
    <lineage>
        <taxon>Bacteria</taxon>
        <taxon>Bacillati</taxon>
        <taxon>Actinomycetota</taxon>
        <taxon>Actinomycetes</taxon>
        <taxon>Actinomycetales</taxon>
        <taxon>Actinomycetaceae</taxon>
        <taxon>Actinobaculum</taxon>
    </lineage>
</organism>
<reference evidence="4 6" key="3">
    <citation type="submission" date="2018-11" db="EMBL/GenBank/DDBJ databases">
        <authorList>
            <consortium name="Pathogen Informatics"/>
        </authorList>
    </citation>
    <scope>NUCLEOTIDE SEQUENCE [LARGE SCALE GENOMIC DNA]</scope>
    <source>
        <strain evidence="4 6">NCTC10327</strain>
    </source>
</reference>
<reference evidence="5" key="1">
    <citation type="submission" date="2016-10" db="EMBL/GenBank/DDBJ databases">
        <authorList>
            <person name="Varghese N."/>
        </authorList>
    </citation>
    <scope>NUCLEOTIDE SEQUENCE [LARGE SCALE GENOMIC DNA]</scope>
    <source>
        <strain evidence="5">DSM 20639</strain>
    </source>
</reference>
<evidence type="ECO:0000313" key="3">
    <source>
        <dbReference type="EMBL" id="SDE55849.1"/>
    </source>
</evidence>
<keyword evidence="1" id="KW-0812">Transmembrane</keyword>
<dbReference type="EMBL" id="UYIO01000001">
    <property type="protein sequence ID" value="VDG77166.1"/>
    <property type="molecule type" value="Genomic_DNA"/>
</dbReference>
<keyword evidence="1" id="KW-1133">Transmembrane helix</keyword>
<name>A0A0K9ERK8_9ACTO</name>
<accession>A0A0K9ERK8</accession>